<dbReference type="GO" id="GO:0000781">
    <property type="term" value="C:chromosome, telomeric region"/>
    <property type="evidence" value="ECO:0007669"/>
    <property type="project" value="GOC"/>
</dbReference>
<sequence length="420" mass="48337">MSSEMEEWLCDSNDALSLSLIRAPEDKEALHGDERKTVAPFHPAFTYPIYGEQEKIFGYKGLEIRLSFASGSLKQMLDISYDSKLDSEATPADDVEGKLYQFIPPDYSKSSFSFEQTVDDDASNFKPLGEKIGSYARPSSSGTSRAKGKGKGKANGAAVELKEDDPNAVVYEMYKSTWNTTGFREYHRRMQLFILLFIEGGSYIQEDEDAWEFITLFEKRRRADTDLCTYHFVGYTSVYPFWCFPDQVRLRLSQFVILPPYQSQGHGSKLYNALYLHALSRKDVAELTVEDPAEAFEDLRDRCDLRYLVSKGILDDPGFSDGVGADVRGPRAKWEEKVRKEYKIAQRQFDRVLEMLLLRELDEKDPAKVKAFRLGVKARLYRFNYEMLSQMTLEERKDALAKTYESVVQDYRRILAQAFH</sequence>
<dbReference type="InterPro" id="IPR019467">
    <property type="entry name" value="Hat1_N"/>
</dbReference>
<evidence type="ECO:0000259" key="16">
    <source>
        <dbReference type="Pfam" id="PF00583"/>
    </source>
</evidence>
<name>A0A1Y1UFI8_9TREE</name>
<dbReference type="PIRSF" id="PIRSF038084">
    <property type="entry name" value="HAT-B_cat"/>
    <property type="match status" value="1"/>
</dbReference>
<feature type="binding site" evidence="13">
    <location>
        <position position="302"/>
    </location>
    <ligand>
        <name>acetyl-CoA</name>
        <dbReference type="ChEBI" id="CHEBI:57288"/>
    </ligand>
</feature>
<dbReference type="FunFam" id="3.40.630.30:FF:000072">
    <property type="entry name" value="Histone acetyltransferase type B catalytic subunit"/>
    <property type="match status" value="1"/>
</dbReference>
<evidence type="ECO:0000313" key="19">
    <source>
        <dbReference type="Proteomes" id="UP000193218"/>
    </source>
</evidence>
<feature type="domain" description="Histone acetyl transferase HAT1 N-terminal" evidence="17">
    <location>
        <begin position="8"/>
        <end position="199"/>
    </location>
</feature>
<dbReference type="InParanoid" id="A0A1Y1UFI8"/>
<dbReference type="GO" id="GO:0031509">
    <property type="term" value="P:subtelomeric heterochromatin formation"/>
    <property type="evidence" value="ECO:0007669"/>
    <property type="project" value="InterPro"/>
</dbReference>
<evidence type="ECO:0000256" key="13">
    <source>
        <dbReference type="PIRSR" id="PIRSR038084-2"/>
    </source>
</evidence>
<evidence type="ECO:0000256" key="5">
    <source>
        <dbReference type="ARBA" id="ARBA00022679"/>
    </source>
</evidence>
<evidence type="ECO:0000256" key="3">
    <source>
        <dbReference type="ARBA" id="ARBA00013184"/>
    </source>
</evidence>
<feature type="active site" description="Proton donor/acceptor" evidence="12">
    <location>
        <position position="290"/>
    </location>
</feature>
<feature type="site" description="Interaction with histone H4 N-terminus" evidence="14">
    <location>
        <position position="211"/>
    </location>
</feature>
<feature type="domain" description="N-acetyltransferase" evidence="16">
    <location>
        <begin position="230"/>
        <end position="291"/>
    </location>
</feature>
<evidence type="ECO:0000256" key="6">
    <source>
        <dbReference type="ARBA" id="ARBA00022763"/>
    </source>
</evidence>
<keyword evidence="19" id="KW-1185">Reference proteome</keyword>
<evidence type="ECO:0000256" key="10">
    <source>
        <dbReference type="ARBA" id="ARBA00048017"/>
    </source>
</evidence>
<keyword evidence="8 11" id="KW-0539">Nucleus</keyword>
<dbReference type="GO" id="GO:0042393">
    <property type="term" value="F:histone binding"/>
    <property type="evidence" value="ECO:0007669"/>
    <property type="project" value="InterPro"/>
</dbReference>
<dbReference type="GO" id="GO:0005634">
    <property type="term" value="C:nucleus"/>
    <property type="evidence" value="ECO:0007669"/>
    <property type="project" value="UniProtKB-SubCell"/>
</dbReference>
<dbReference type="GO" id="GO:0006281">
    <property type="term" value="P:DNA repair"/>
    <property type="evidence" value="ECO:0007669"/>
    <property type="project" value="UniProtKB-KW"/>
</dbReference>
<evidence type="ECO:0000313" key="18">
    <source>
        <dbReference type="EMBL" id="ORX36274.1"/>
    </source>
</evidence>
<dbReference type="GeneID" id="33555941"/>
<keyword evidence="5 11" id="KW-0808">Transferase</keyword>
<feature type="binding site" evidence="13">
    <location>
        <begin position="255"/>
        <end position="257"/>
    </location>
    <ligand>
        <name>acetyl-CoA</name>
        <dbReference type="ChEBI" id="CHEBI:57288"/>
    </ligand>
</feature>
<dbReference type="SUPFAM" id="SSF55729">
    <property type="entry name" value="Acyl-CoA N-acyltransferases (Nat)"/>
    <property type="match status" value="1"/>
</dbReference>
<comment type="subunit">
    <text evidence="11">Component of the HAT-B complex composed of at least HAT1 and HAT2. The HAT-B complex binds to histone H4 tail.</text>
</comment>
<evidence type="ECO:0000256" key="15">
    <source>
        <dbReference type="SAM" id="MobiDB-lite"/>
    </source>
</evidence>
<dbReference type="Pfam" id="PF21184">
    <property type="entry name" value="HAT1_C_fung"/>
    <property type="match status" value="1"/>
</dbReference>
<dbReference type="AlphaFoldDB" id="A0A1Y1UFI8"/>
<dbReference type="PANTHER" id="PTHR12046">
    <property type="entry name" value="HISTONE ACETYLTRANSFERASE TYPE B CATALYTIC SUBUNIT"/>
    <property type="match status" value="1"/>
</dbReference>
<evidence type="ECO:0000256" key="14">
    <source>
        <dbReference type="PIRSR" id="PIRSR038084-3"/>
    </source>
</evidence>
<dbReference type="STRING" id="4999.A0A1Y1UFI8"/>
<evidence type="ECO:0000256" key="1">
    <source>
        <dbReference type="ARBA" id="ARBA00004123"/>
    </source>
</evidence>
<feature type="region of interest" description="Interaction with histone H4 N-terminus" evidence="13">
    <location>
        <begin position="239"/>
        <end position="241"/>
    </location>
</feature>
<dbReference type="Pfam" id="PF00583">
    <property type="entry name" value="Acetyltransf_1"/>
    <property type="match status" value="1"/>
</dbReference>
<dbReference type="CDD" id="cd04301">
    <property type="entry name" value="NAT_SF"/>
    <property type="match status" value="1"/>
</dbReference>
<evidence type="ECO:0000256" key="12">
    <source>
        <dbReference type="PIRSR" id="PIRSR038084-1"/>
    </source>
</evidence>
<evidence type="ECO:0000256" key="9">
    <source>
        <dbReference type="ARBA" id="ARBA00023315"/>
    </source>
</evidence>
<comment type="subcellular location">
    <subcellularLocation>
        <location evidence="11">Cytoplasm</location>
    </subcellularLocation>
    <subcellularLocation>
        <location evidence="1 11">Nucleus</location>
    </subcellularLocation>
</comment>
<dbReference type="InterPro" id="IPR013523">
    <property type="entry name" value="Hist_AcTrfase_HAT1_C"/>
</dbReference>
<dbReference type="InterPro" id="IPR037113">
    <property type="entry name" value="Hat1_N_sf"/>
</dbReference>
<comment type="similarity">
    <text evidence="2 11">Belongs to the HAT1 family.</text>
</comment>
<dbReference type="InterPro" id="IPR016181">
    <property type="entry name" value="Acyl_CoA_acyltransferase"/>
</dbReference>
<accession>A0A1Y1UFI8</accession>
<comment type="caution">
    <text evidence="18">The sequence shown here is derived from an EMBL/GenBank/DDBJ whole genome shotgun (WGS) entry which is preliminary data.</text>
</comment>
<comment type="function">
    <text evidence="11">Catalytic component of the histone acetylase B (HAT-B) complex. Has intrinsic substrate specificity that modifies lysine in recognition sequence GXGKXG. Involved in DNA double-strand break repair.</text>
</comment>
<dbReference type="EMBL" id="NBSH01000008">
    <property type="protein sequence ID" value="ORX36274.1"/>
    <property type="molecule type" value="Genomic_DNA"/>
</dbReference>
<dbReference type="OrthoDB" id="10253098at2759"/>
<evidence type="ECO:0000256" key="11">
    <source>
        <dbReference type="PIRNR" id="PIRNR038084"/>
    </source>
</evidence>
<evidence type="ECO:0000256" key="7">
    <source>
        <dbReference type="ARBA" id="ARBA00023204"/>
    </source>
</evidence>
<dbReference type="Gene3D" id="3.40.630.30">
    <property type="match status" value="1"/>
</dbReference>
<keyword evidence="11" id="KW-0963">Cytoplasm</keyword>
<proteinExistence type="inferred from homology"/>
<comment type="catalytic activity">
    <reaction evidence="10 11">
        <text>L-lysyl-[protein] + acetyl-CoA = N(6)-acetyl-L-lysyl-[protein] + CoA + H(+)</text>
        <dbReference type="Rhea" id="RHEA:45948"/>
        <dbReference type="Rhea" id="RHEA-COMP:9752"/>
        <dbReference type="Rhea" id="RHEA-COMP:10731"/>
        <dbReference type="ChEBI" id="CHEBI:15378"/>
        <dbReference type="ChEBI" id="CHEBI:29969"/>
        <dbReference type="ChEBI" id="CHEBI:57287"/>
        <dbReference type="ChEBI" id="CHEBI:57288"/>
        <dbReference type="ChEBI" id="CHEBI:61930"/>
        <dbReference type="EC" id="2.3.1.48"/>
    </reaction>
</comment>
<dbReference type="Pfam" id="PF10394">
    <property type="entry name" value="Hat1_N"/>
    <property type="match status" value="1"/>
</dbReference>
<evidence type="ECO:0000256" key="8">
    <source>
        <dbReference type="ARBA" id="ARBA00023242"/>
    </source>
</evidence>
<dbReference type="GO" id="GO:0005737">
    <property type="term" value="C:cytoplasm"/>
    <property type="evidence" value="ECO:0007669"/>
    <property type="project" value="UniProtKB-SubCell"/>
</dbReference>
<organism evidence="18 19">
    <name type="scientific">Kockovaella imperatae</name>
    <dbReference type="NCBI Taxonomy" id="4999"/>
    <lineage>
        <taxon>Eukaryota</taxon>
        <taxon>Fungi</taxon>
        <taxon>Dikarya</taxon>
        <taxon>Basidiomycota</taxon>
        <taxon>Agaricomycotina</taxon>
        <taxon>Tremellomycetes</taxon>
        <taxon>Tremellales</taxon>
        <taxon>Cuniculitremaceae</taxon>
        <taxon>Kockovaella</taxon>
    </lineage>
</organism>
<dbReference type="InterPro" id="IPR017380">
    <property type="entry name" value="Hist_AcTrfase_B-typ_cat-su"/>
</dbReference>
<feature type="binding site" evidence="13">
    <location>
        <begin position="262"/>
        <end position="268"/>
    </location>
    <ligand>
        <name>acetyl-CoA</name>
        <dbReference type="ChEBI" id="CHEBI:57288"/>
    </ligand>
</feature>
<dbReference type="GO" id="GO:0004402">
    <property type="term" value="F:histone acetyltransferase activity"/>
    <property type="evidence" value="ECO:0007669"/>
    <property type="project" value="UniProtKB-UniRule"/>
</dbReference>
<dbReference type="Proteomes" id="UP000193218">
    <property type="component" value="Unassembled WGS sequence"/>
</dbReference>
<dbReference type="InterPro" id="IPR000182">
    <property type="entry name" value="GNAT_dom"/>
</dbReference>
<dbReference type="FunCoup" id="A0A1Y1UFI8">
    <property type="interactions" value="675"/>
</dbReference>
<feature type="region of interest" description="Disordered" evidence="15">
    <location>
        <begin position="135"/>
        <end position="158"/>
    </location>
</feature>
<reference evidence="18 19" key="1">
    <citation type="submission" date="2017-03" db="EMBL/GenBank/DDBJ databases">
        <title>Widespread Adenine N6-methylation of Active Genes in Fungi.</title>
        <authorList>
            <consortium name="DOE Joint Genome Institute"/>
            <person name="Mondo S.J."/>
            <person name="Dannebaum R.O."/>
            <person name="Kuo R.C."/>
            <person name="Louie K.B."/>
            <person name="Bewick A.J."/>
            <person name="Labutti K."/>
            <person name="Haridas S."/>
            <person name="Kuo A."/>
            <person name="Salamov A."/>
            <person name="Ahrendt S.R."/>
            <person name="Lau R."/>
            <person name="Bowen B.P."/>
            <person name="Lipzen A."/>
            <person name="Sullivan W."/>
            <person name="Andreopoulos W.B."/>
            <person name="Clum A."/>
            <person name="Lindquist E."/>
            <person name="Daum C."/>
            <person name="Northen T.R."/>
            <person name="Ramamoorthy G."/>
            <person name="Schmitz R.J."/>
            <person name="Gryganskyi A."/>
            <person name="Culley D."/>
            <person name="Magnuson J."/>
            <person name="James T.Y."/>
            <person name="O'Malley M.A."/>
            <person name="Stajich J.E."/>
            <person name="Spatafora J.W."/>
            <person name="Visel A."/>
            <person name="Grigoriev I.V."/>
        </authorList>
    </citation>
    <scope>NUCLEOTIDE SEQUENCE [LARGE SCALE GENOMIC DNA]</scope>
    <source>
        <strain evidence="18 19">NRRL Y-17943</strain>
    </source>
</reference>
<evidence type="ECO:0000259" key="17">
    <source>
        <dbReference type="Pfam" id="PF10394"/>
    </source>
</evidence>
<dbReference type="Gene3D" id="1.10.10.390">
    <property type="match status" value="1"/>
</dbReference>
<keyword evidence="7" id="KW-0234">DNA repair</keyword>
<feature type="region of interest" description="Interaction with histone H4 N-terminus" evidence="13">
    <location>
        <begin position="52"/>
        <end position="54"/>
    </location>
</feature>
<dbReference type="Gene3D" id="3.90.360.10">
    <property type="entry name" value="Histone acetyl transferase 1 (HAT1), N-terminal domain"/>
    <property type="match status" value="1"/>
</dbReference>
<protein>
    <recommendedName>
        <fullName evidence="4 11">Histone acetyltransferase type B catalytic subunit</fullName>
        <ecNumber evidence="3 11">2.3.1.48</ecNumber>
    </recommendedName>
</protein>
<keyword evidence="9 11" id="KW-0012">Acyltransferase</keyword>
<evidence type="ECO:0000256" key="2">
    <source>
        <dbReference type="ARBA" id="ARBA00010543"/>
    </source>
</evidence>
<dbReference type="RefSeq" id="XP_021870375.1">
    <property type="nucleotide sequence ID" value="XM_022014133.1"/>
</dbReference>
<gene>
    <name evidence="18" type="ORF">BD324DRAFT_608971</name>
</gene>
<dbReference type="EC" id="2.3.1.48" evidence="3 11"/>
<evidence type="ECO:0000256" key="4">
    <source>
        <dbReference type="ARBA" id="ARBA00021268"/>
    </source>
</evidence>
<keyword evidence="6" id="KW-0227">DNA damage</keyword>